<dbReference type="Gene3D" id="3.40.50.2000">
    <property type="entry name" value="Glycogen Phosphorylase B"/>
    <property type="match status" value="2"/>
</dbReference>
<dbReference type="SUPFAM" id="SSF53756">
    <property type="entry name" value="UDP-Glycosyltransferase/glycogen phosphorylase"/>
    <property type="match status" value="1"/>
</dbReference>
<evidence type="ECO:0000313" key="4">
    <source>
        <dbReference type="Proteomes" id="UP000588647"/>
    </source>
</evidence>
<proteinExistence type="predicted"/>
<protein>
    <submittedName>
        <fullName evidence="3">Glycosyltransferase involved in cell wall biosynthesis</fullName>
    </submittedName>
</protein>
<dbReference type="Proteomes" id="UP000588647">
    <property type="component" value="Unassembled WGS sequence"/>
</dbReference>
<dbReference type="GO" id="GO:0004378">
    <property type="term" value="F:GDP-Man:Man(1)GlcNAc(2)-PP-Dol alpha-1,3-mannosyltransferase activity"/>
    <property type="evidence" value="ECO:0007669"/>
    <property type="project" value="InterPro"/>
</dbReference>
<evidence type="ECO:0000313" key="3">
    <source>
        <dbReference type="EMBL" id="MBB4003057.1"/>
    </source>
</evidence>
<dbReference type="InterPro" id="IPR001296">
    <property type="entry name" value="Glyco_trans_1"/>
</dbReference>
<name>A0A7W6HDK0_9HYPH</name>
<sequence>MKLSGNAGRPLVVHDYFAIRGGGERLVLTLADAVGADLLFGYRSPESYDETMFPPGNRDLNLPMALRRPGLRAAALAARFAMERRRAARHGVRVFSGVAAPFAAPEAGSAGRNIFYCHTPPRFLYDQREHFSSMLGGPTGMLKKAGLAQFRRGFEAAVGRMDTIVANSETVRERIRSFLGRDSTVVYPPCDTKSFVWGGQQGYYLSTARLAGLKRVDRIVDAFRTMPDRQLVVASGGDELENLRRRAKDAPNITFLGWVEEDRLRRLIGEAIATIYVPVEEDFGMSPVESMAAGKPVIGVAEGGLRETIVDGETGILLPPGFRPADIADAVGRLSAPRAAAMRGACEARAEMFSEQRFIAGMRAVVLGAGV</sequence>
<evidence type="ECO:0000256" key="1">
    <source>
        <dbReference type="ARBA" id="ARBA00022679"/>
    </source>
</evidence>
<evidence type="ECO:0000259" key="2">
    <source>
        <dbReference type="Pfam" id="PF00534"/>
    </source>
</evidence>
<accession>A0A7W6HDK0</accession>
<dbReference type="PANTHER" id="PTHR45918">
    <property type="entry name" value="ALPHA-1,3/1,6-MANNOSYLTRANSFERASE ALG2"/>
    <property type="match status" value="1"/>
</dbReference>
<dbReference type="PANTHER" id="PTHR45918:SF1">
    <property type="entry name" value="ALPHA-1,3_1,6-MANNOSYLTRANSFERASE ALG2"/>
    <property type="match status" value="1"/>
</dbReference>
<dbReference type="InterPro" id="IPR027054">
    <property type="entry name" value="ALG2"/>
</dbReference>
<gene>
    <name evidence="3" type="ORF">GGR03_002132</name>
</gene>
<organism evidence="3 4">
    <name type="scientific">Aurantimonas endophytica</name>
    <dbReference type="NCBI Taxonomy" id="1522175"/>
    <lineage>
        <taxon>Bacteria</taxon>
        <taxon>Pseudomonadati</taxon>
        <taxon>Pseudomonadota</taxon>
        <taxon>Alphaproteobacteria</taxon>
        <taxon>Hyphomicrobiales</taxon>
        <taxon>Aurantimonadaceae</taxon>
        <taxon>Aurantimonas</taxon>
    </lineage>
</organism>
<reference evidence="3 4" key="1">
    <citation type="submission" date="2020-08" db="EMBL/GenBank/DDBJ databases">
        <title>Genomic Encyclopedia of Type Strains, Phase IV (KMG-IV): sequencing the most valuable type-strain genomes for metagenomic binning, comparative biology and taxonomic classification.</title>
        <authorList>
            <person name="Goeker M."/>
        </authorList>
    </citation>
    <scope>NUCLEOTIDE SEQUENCE [LARGE SCALE GENOMIC DNA]</scope>
    <source>
        <strain evidence="3 4">DSM 103570</strain>
    </source>
</reference>
<keyword evidence="4" id="KW-1185">Reference proteome</keyword>
<feature type="domain" description="Glycosyl transferase family 1" evidence="2">
    <location>
        <begin position="199"/>
        <end position="335"/>
    </location>
</feature>
<dbReference type="AlphaFoldDB" id="A0A7W6HDK0"/>
<comment type="caution">
    <text evidence="3">The sequence shown here is derived from an EMBL/GenBank/DDBJ whole genome shotgun (WGS) entry which is preliminary data.</text>
</comment>
<keyword evidence="1 3" id="KW-0808">Transferase</keyword>
<dbReference type="EMBL" id="JACIEM010000002">
    <property type="protein sequence ID" value="MBB4003057.1"/>
    <property type="molecule type" value="Genomic_DNA"/>
</dbReference>
<dbReference type="Pfam" id="PF00534">
    <property type="entry name" value="Glycos_transf_1"/>
    <property type="match status" value="1"/>
</dbReference>
<dbReference type="RefSeq" id="WP_183207712.1">
    <property type="nucleotide sequence ID" value="NZ_JAAAMM010000002.1"/>
</dbReference>